<evidence type="ECO:0000313" key="2">
    <source>
        <dbReference type="Proteomes" id="UP000002313"/>
    </source>
</evidence>
<sequence>MKTKIKSLVIENLKYKVSKDQVIKILKSENISLKAYNSFLFKILLELRNQFEVIGPTKKFNVGTFLDKEFLQGDLLLENRRKREEAQRNDTLFEKENIPTKYYANTMHLSYRLLGKMITKDEVLERFKECSTILGLNRDIGEKCAEHLEEGLQTYILRTVSKCNGRTTVPNLKTSLEKYLRLFNGLDMF</sequence>
<dbReference type="GeneID" id="9699763"/>
<dbReference type="HOGENOM" id="CLU_1427971_0_0_1"/>
<dbReference type="VEuPathDB" id="MicrosporidiaDB:Eint_111950"/>
<evidence type="ECO:0000313" key="1">
    <source>
        <dbReference type="EMBL" id="ADM12694.2"/>
    </source>
</evidence>
<dbReference type="KEGG" id="ein:Eint_111950"/>
<proteinExistence type="predicted"/>
<dbReference type="RefSeq" id="XP_003074054.2">
    <property type="nucleotide sequence ID" value="XM_003074008.2"/>
</dbReference>
<gene>
    <name evidence="1" type="ORF">Eint_111950</name>
</gene>
<organism evidence="1 2">
    <name type="scientific">Encephalitozoon intestinalis (strain ATCC 50506)</name>
    <name type="common">Microsporidian parasite</name>
    <name type="synonym">Septata intestinalis</name>
    <dbReference type="NCBI Taxonomy" id="876142"/>
    <lineage>
        <taxon>Eukaryota</taxon>
        <taxon>Fungi</taxon>
        <taxon>Fungi incertae sedis</taxon>
        <taxon>Microsporidia</taxon>
        <taxon>Unikaryonidae</taxon>
        <taxon>Encephalitozoon</taxon>
    </lineage>
</organism>
<dbReference type="AlphaFoldDB" id="E0SA72"/>
<reference evidence="1 2" key="1">
    <citation type="journal article" date="2010" name="Nat. Commun.">
        <title>The complete sequence of the smallest known nuclear genome from the microsporidian Encephalitozoon intestinalis.</title>
        <authorList>
            <person name="Corradi N."/>
            <person name="Pombert J.-F."/>
            <person name="Farinelli L."/>
            <person name="Didier E.S."/>
            <person name="Keeling P.J."/>
        </authorList>
    </citation>
    <scope>NUCLEOTIDE SEQUENCE [LARGE SCALE GENOMIC DNA]</scope>
    <source>
        <strain evidence="1 2">ATCC 50506</strain>
    </source>
</reference>
<dbReference type="OrthoDB" id="2192326at2759"/>
<protein>
    <submittedName>
        <fullName evidence="1">Uncharacterized protein</fullName>
    </submittedName>
</protein>
<dbReference type="Proteomes" id="UP000002313">
    <property type="component" value="Chromosome XI"/>
</dbReference>
<dbReference type="EMBL" id="CP001952">
    <property type="protein sequence ID" value="ADM12694.2"/>
    <property type="molecule type" value="Genomic_DNA"/>
</dbReference>
<keyword evidence="2" id="KW-1185">Reference proteome</keyword>
<reference evidence="1 2" key="2">
    <citation type="journal article" date="2012" name="Proc. Natl. Acad. Sci. U.S.A.">
        <title>Gain and loss of multiple functionally related, horizontally transferred genes in the reduced genomes of two microsporidian parasites.</title>
        <authorList>
            <person name="Pombert J.-F."/>
            <person name="Selman M."/>
            <person name="Burki F."/>
            <person name="Bardell F.T."/>
            <person name="Farinelli L."/>
            <person name="Solter L.F."/>
            <person name="Whitman D.W."/>
            <person name="Weiss L.M."/>
            <person name="Corradi N."/>
            <person name="Keeling P.J."/>
        </authorList>
    </citation>
    <scope>NUCLEOTIDE SEQUENCE [LARGE SCALE GENOMIC DNA]</scope>
    <source>
        <strain evidence="1 2">ATCC 50506</strain>
    </source>
</reference>
<accession>E0SA72</accession>
<name>E0SA72_ENCIT</name>